<reference evidence="1 2" key="1">
    <citation type="journal article" date="2018" name="Sci. Rep.">
        <title>Genomic signatures of local adaptation to the degree of environmental predictability in rotifers.</title>
        <authorList>
            <person name="Franch-Gras L."/>
            <person name="Hahn C."/>
            <person name="Garcia-Roger E.M."/>
            <person name="Carmona M.J."/>
            <person name="Serra M."/>
            <person name="Gomez A."/>
        </authorList>
    </citation>
    <scope>NUCLEOTIDE SEQUENCE [LARGE SCALE GENOMIC DNA]</scope>
    <source>
        <strain evidence="1">HYR1</strain>
    </source>
</reference>
<dbReference type="Proteomes" id="UP000276133">
    <property type="component" value="Unassembled WGS sequence"/>
</dbReference>
<proteinExistence type="predicted"/>
<dbReference type="EMBL" id="REGN01009605">
    <property type="protein sequence ID" value="RNA00810.1"/>
    <property type="molecule type" value="Genomic_DNA"/>
</dbReference>
<dbReference type="AlphaFoldDB" id="A0A3M7PP50"/>
<protein>
    <submittedName>
        <fullName evidence="1">Uncharacterized protein</fullName>
    </submittedName>
</protein>
<accession>A0A3M7PP50</accession>
<evidence type="ECO:0000313" key="2">
    <source>
        <dbReference type="Proteomes" id="UP000276133"/>
    </source>
</evidence>
<name>A0A3M7PP50_BRAPC</name>
<comment type="caution">
    <text evidence="1">The sequence shown here is derived from an EMBL/GenBank/DDBJ whole genome shotgun (WGS) entry which is preliminary data.</text>
</comment>
<gene>
    <name evidence="1" type="ORF">BpHYR1_005557</name>
</gene>
<sequence length="74" mass="8629">MGEMVFIACAKVVFRFLRLLGDLIHQIETRTKELKNIKQNRISDSIKICIEKIGNDAYRKMLIWAKSFQVKSVT</sequence>
<keyword evidence="2" id="KW-1185">Reference proteome</keyword>
<organism evidence="1 2">
    <name type="scientific">Brachionus plicatilis</name>
    <name type="common">Marine rotifer</name>
    <name type="synonym">Brachionus muelleri</name>
    <dbReference type="NCBI Taxonomy" id="10195"/>
    <lineage>
        <taxon>Eukaryota</taxon>
        <taxon>Metazoa</taxon>
        <taxon>Spiralia</taxon>
        <taxon>Gnathifera</taxon>
        <taxon>Rotifera</taxon>
        <taxon>Eurotatoria</taxon>
        <taxon>Monogononta</taxon>
        <taxon>Pseudotrocha</taxon>
        <taxon>Ploima</taxon>
        <taxon>Brachionidae</taxon>
        <taxon>Brachionus</taxon>
    </lineage>
</organism>
<evidence type="ECO:0000313" key="1">
    <source>
        <dbReference type="EMBL" id="RNA00810.1"/>
    </source>
</evidence>